<proteinExistence type="predicted"/>
<dbReference type="GO" id="GO:0005737">
    <property type="term" value="C:cytoplasm"/>
    <property type="evidence" value="ECO:0007669"/>
    <property type="project" value="InterPro"/>
</dbReference>
<keyword evidence="8" id="KW-0456">Lyase</keyword>
<feature type="domain" description="3-dehydroquinate synthase C-terminal" evidence="13">
    <location>
        <begin position="172"/>
        <end position="313"/>
    </location>
</feature>
<gene>
    <name evidence="14" type="primary">aroB</name>
    <name evidence="14" type="ORF">COB21_05740</name>
</gene>
<dbReference type="InterPro" id="IPR030963">
    <property type="entry name" value="DHQ_synth_fam"/>
</dbReference>
<comment type="cofactor">
    <cofactor evidence="1">
        <name>NAD(+)</name>
        <dbReference type="ChEBI" id="CHEBI:57540"/>
    </cofactor>
</comment>
<dbReference type="PIRSF" id="PIRSF001455">
    <property type="entry name" value="DHQ_synth"/>
    <property type="match status" value="1"/>
</dbReference>
<dbReference type="PANTHER" id="PTHR43622:SF1">
    <property type="entry name" value="3-DEHYDROQUINATE SYNTHASE"/>
    <property type="match status" value="1"/>
</dbReference>
<dbReference type="EC" id="4.2.3.4" evidence="10"/>
<organism evidence="14 15">
    <name type="scientific">Aerophobetes bacterium</name>
    <dbReference type="NCBI Taxonomy" id="2030807"/>
    <lineage>
        <taxon>Bacteria</taxon>
        <taxon>Candidatus Aerophobota</taxon>
    </lineage>
</organism>
<evidence type="ECO:0000256" key="6">
    <source>
        <dbReference type="ARBA" id="ARBA00022833"/>
    </source>
</evidence>
<evidence type="ECO:0000256" key="2">
    <source>
        <dbReference type="ARBA" id="ARBA00001941"/>
    </source>
</evidence>
<dbReference type="SUPFAM" id="SSF56796">
    <property type="entry name" value="Dehydroquinate synthase-like"/>
    <property type="match status" value="1"/>
</dbReference>
<keyword evidence="9" id="KW-0170">Cobalt</keyword>
<feature type="domain" description="3-dehydroquinate synthase N-terminal" evidence="12">
    <location>
        <begin position="59"/>
        <end position="165"/>
    </location>
</feature>
<dbReference type="InterPro" id="IPR056179">
    <property type="entry name" value="DHQS_C"/>
</dbReference>
<evidence type="ECO:0000259" key="12">
    <source>
        <dbReference type="Pfam" id="PF01761"/>
    </source>
</evidence>
<keyword evidence="11" id="KW-0472">Membrane</keyword>
<dbReference type="GO" id="GO:0046872">
    <property type="term" value="F:metal ion binding"/>
    <property type="evidence" value="ECO:0007669"/>
    <property type="project" value="UniProtKB-KW"/>
</dbReference>
<dbReference type="FunFam" id="3.40.50.1970:FF:000007">
    <property type="entry name" value="Pentafunctional AROM polypeptide"/>
    <property type="match status" value="1"/>
</dbReference>
<dbReference type="NCBIfam" id="TIGR01357">
    <property type="entry name" value="aroB"/>
    <property type="match status" value="1"/>
</dbReference>
<dbReference type="Proteomes" id="UP000218775">
    <property type="component" value="Unassembled WGS sequence"/>
</dbReference>
<dbReference type="InterPro" id="IPR050071">
    <property type="entry name" value="Dehydroquinate_synthase"/>
</dbReference>
<dbReference type="Pfam" id="PF24621">
    <property type="entry name" value="DHQS_C"/>
    <property type="match status" value="1"/>
</dbReference>
<protein>
    <recommendedName>
        <fullName evidence="10">3-dehydroquinate synthase</fullName>
        <ecNumber evidence="10">4.2.3.4</ecNumber>
    </recommendedName>
</protein>
<keyword evidence="7" id="KW-0520">NAD</keyword>
<dbReference type="Pfam" id="PF01761">
    <property type="entry name" value="DHQ_synthase"/>
    <property type="match status" value="1"/>
</dbReference>
<name>A0A2A4WY65_UNCAE</name>
<evidence type="ECO:0000256" key="5">
    <source>
        <dbReference type="ARBA" id="ARBA00022741"/>
    </source>
</evidence>
<dbReference type="GO" id="GO:0009423">
    <property type="term" value="P:chorismate biosynthetic process"/>
    <property type="evidence" value="ECO:0007669"/>
    <property type="project" value="UniProtKB-UniRule"/>
</dbReference>
<evidence type="ECO:0000259" key="13">
    <source>
        <dbReference type="Pfam" id="PF24621"/>
    </source>
</evidence>
<evidence type="ECO:0000256" key="8">
    <source>
        <dbReference type="ARBA" id="ARBA00023239"/>
    </source>
</evidence>
<dbReference type="GO" id="GO:0009073">
    <property type="term" value="P:aromatic amino acid family biosynthetic process"/>
    <property type="evidence" value="ECO:0007669"/>
    <property type="project" value="InterPro"/>
</dbReference>
<dbReference type="AlphaFoldDB" id="A0A2A4WY65"/>
<evidence type="ECO:0000256" key="4">
    <source>
        <dbReference type="ARBA" id="ARBA00022723"/>
    </source>
</evidence>
<dbReference type="Gene3D" id="1.20.1090.10">
    <property type="entry name" value="Dehydroquinate synthase-like - alpha domain"/>
    <property type="match status" value="1"/>
</dbReference>
<evidence type="ECO:0000313" key="15">
    <source>
        <dbReference type="Proteomes" id="UP000218775"/>
    </source>
</evidence>
<feature type="transmembrane region" description="Helical" evidence="11">
    <location>
        <begin position="89"/>
        <end position="110"/>
    </location>
</feature>
<dbReference type="CDD" id="cd08195">
    <property type="entry name" value="DHQS"/>
    <property type="match status" value="1"/>
</dbReference>
<evidence type="ECO:0000256" key="7">
    <source>
        <dbReference type="ARBA" id="ARBA00023027"/>
    </source>
</evidence>
<dbReference type="PANTHER" id="PTHR43622">
    <property type="entry name" value="3-DEHYDROQUINATE SYNTHASE"/>
    <property type="match status" value="1"/>
</dbReference>
<keyword evidence="4" id="KW-0479">Metal-binding</keyword>
<comment type="cofactor">
    <cofactor evidence="2">
        <name>Co(2+)</name>
        <dbReference type="ChEBI" id="CHEBI:48828"/>
    </cofactor>
</comment>
<keyword evidence="6" id="KW-0862">Zinc</keyword>
<sequence>MTQDQYLVTADKKAFFSKWSQYMTRADQSVIVCDKKVYKLYVEKMLKELFFKTKPLVYFVEEGEEGKTRKSKEGLEDFLFKHKISKKGLLVGIGGGAVLDLVGFTASTYLRSINYISIPTTLLAMVDSCVGGKTAINTRFGKNTLGSFYLPLGVLTFIPFTQSLNLDQNFDGLAEVIKYSIIKDPSILENVNAVYLNSRDKSALLGIVNTGQRIKQAVVDRDFMDSGARQILNFGHTVAHAIEVLHGFKISHGHAVALGMLVETFISIEQKIAPAHLLKDLFQVLKDINFNLKILEPKPLTHYLEVMSRDKKNREKGKIYFVMVQDWGKCYAANNHFSHSAPMHTIEKALDWMHANFSKPKSEVKCGLYVK</sequence>
<keyword evidence="5" id="KW-0547">Nucleotide-binding</keyword>
<dbReference type="GO" id="GO:0000166">
    <property type="term" value="F:nucleotide binding"/>
    <property type="evidence" value="ECO:0007669"/>
    <property type="project" value="UniProtKB-KW"/>
</dbReference>
<evidence type="ECO:0000256" key="3">
    <source>
        <dbReference type="ARBA" id="ARBA00001947"/>
    </source>
</evidence>
<evidence type="ECO:0000256" key="1">
    <source>
        <dbReference type="ARBA" id="ARBA00001911"/>
    </source>
</evidence>
<dbReference type="Gene3D" id="3.40.50.1970">
    <property type="match status" value="1"/>
</dbReference>
<keyword evidence="11" id="KW-0812">Transmembrane</keyword>
<comment type="caution">
    <text evidence="14">The sequence shown here is derived from an EMBL/GenBank/DDBJ whole genome shotgun (WGS) entry which is preliminary data.</text>
</comment>
<dbReference type="InterPro" id="IPR016037">
    <property type="entry name" value="DHQ_synth_AroB"/>
</dbReference>
<dbReference type="EMBL" id="NVUK01000049">
    <property type="protein sequence ID" value="PCI75368.1"/>
    <property type="molecule type" value="Genomic_DNA"/>
</dbReference>
<evidence type="ECO:0000256" key="10">
    <source>
        <dbReference type="NCBIfam" id="TIGR01357"/>
    </source>
</evidence>
<evidence type="ECO:0000256" key="11">
    <source>
        <dbReference type="SAM" id="Phobius"/>
    </source>
</evidence>
<reference evidence="15" key="1">
    <citation type="submission" date="2017-08" db="EMBL/GenBank/DDBJ databases">
        <title>A dynamic microbial community with high functional redundancy inhabits the cold, oxic subseafloor aquifer.</title>
        <authorList>
            <person name="Tully B.J."/>
            <person name="Wheat C.G."/>
            <person name="Glazer B.T."/>
            <person name="Huber J.A."/>
        </authorList>
    </citation>
    <scope>NUCLEOTIDE SEQUENCE [LARGE SCALE GENOMIC DNA]</scope>
</reference>
<comment type="cofactor">
    <cofactor evidence="3">
        <name>Zn(2+)</name>
        <dbReference type="ChEBI" id="CHEBI:29105"/>
    </cofactor>
</comment>
<evidence type="ECO:0000313" key="14">
    <source>
        <dbReference type="EMBL" id="PCI75368.1"/>
    </source>
</evidence>
<accession>A0A2A4WY65</accession>
<dbReference type="GO" id="GO:0003856">
    <property type="term" value="F:3-dehydroquinate synthase activity"/>
    <property type="evidence" value="ECO:0007669"/>
    <property type="project" value="UniProtKB-UniRule"/>
</dbReference>
<evidence type="ECO:0000256" key="9">
    <source>
        <dbReference type="ARBA" id="ARBA00023285"/>
    </source>
</evidence>
<dbReference type="InterPro" id="IPR030960">
    <property type="entry name" value="DHQS/DOIS_N"/>
</dbReference>
<keyword evidence="11" id="KW-1133">Transmembrane helix</keyword>